<evidence type="ECO:0000313" key="7">
    <source>
        <dbReference type="Proteomes" id="UP000198607"/>
    </source>
</evidence>
<gene>
    <name evidence="6" type="ORF">SAMN05660652_01492</name>
</gene>
<dbReference type="InterPro" id="IPR000847">
    <property type="entry name" value="LysR_HTH_N"/>
</dbReference>
<dbReference type="Pfam" id="PF00126">
    <property type="entry name" value="HTH_1"/>
    <property type="match status" value="1"/>
</dbReference>
<dbReference type="GO" id="GO:0003677">
    <property type="term" value="F:DNA binding"/>
    <property type="evidence" value="ECO:0007669"/>
    <property type="project" value="UniProtKB-KW"/>
</dbReference>
<dbReference type="InterPro" id="IPR036388">
    <property type="entry name" value="WH-like_DNA-bd_sf"/>
</dbReference>
<dbReference type="PANTHER" id="PTHR30419:SF8">
    <property type="entry name" value="NITROGEN ASSIMILATION TRANSCRIPTIONAL ACTIVATOR-RELATED"/>
    <property type="match status" value="1"/>
</dbReference>
<dbReference type="Gene3D" id="3.40.190.290">
    <property type="match status" value="1"/>
</dbReference>
<evidence type="ECO:0000313" key="6">
    <source>
        <dbReference type="EMBL" id="SDH31359.1"/>
    </source>
</evidence>
<proteinExistence type="inferred from homology"/>
<keyword evidence="4" id="KW-0804">Transcription</keyword>
<dbReference type="OrthoDB" id="5914299at2"/>
<dbReference type="Pfam" id="PF03466">
    <property type="entry name" value="LysR_substrate"/>
    <property type="match status" value="1"/>
</dbReference>
<dbReference type="InterPro" id="IPR050950">
    <property type="entry name" value="HTH-type_LysR_regulators"/>
</dbReference>
<keyword evidence="3 6" id="KW-0238">DNA-binding</keyword>
<keyword evidence="7" id="KW-1185">Reference proteome</keyword>
<feature type="domain" description="HTH lysR-type" evidence="5">
    <location>
        <begin position="14"/>
        <end position="71"/>
    </location>
</feature>
<dbReference type="EMBL" id="FNCY01000005">
    <property type="protein sequence ID" value="SDH31359.1"/>
    <property type="molecule type" value="Genomic_DNA"/>
</dbReference>
<evidence type="ECO:0000256" key="2">
    <source>
        <dbReference type="ARBA" id="ARBA00023015"/>
    </source>
</evidence>
<dbReference type="InterPro" id="IPR036390">
    <property type="entry name" value="WH_DNA-bd_sf"/>
</dbReference>
<accession>A0A1G8BDT2</accession>
<dbReference type="Proteomes" id="UP000198607">
    <property type="component" value="Unassembled WGS sequence"/>
</dbReference>
<dbReference type="AlphaFoldDB" id="A0A1G8BDT2"/>
<dbReference type="PANTHER" id="PTHR30419">
    <property type="entry name" value="HTH-TYPE TRANSCRIPTIONAL REGULATOR YBHD"/>
    <property type="match status" value="1"/>
</dbReference>
<dbReference type="InterPro" id="IPR005119">
    <property type="entry name" value="LysR_subst-bd"/>
</dbReference>
<dbReference type="PROSITE" id="PS50931">
    <property type="entry name" value="HTH_LYSR"/>
    <property type="match status" value="1"/>
</dbReference>
<name>A0A1G8BDT2_9RHOO</name>
<evidence type="ECO:0000259" key="5">
    <source>
        <dbReference type="PROSITE" id="PS50931"/>
    </source>
</evidence>
<dbReference type="STRING" id="83767.SAMN05660652_01492"/>
<comment type="similarity">
    <text evidence="1">Belongs to the LysR transcriptional regulatory family.</text>
</comment>
<dbReference type="Gene3D" id="1.10.10.10">
    <property type="entry name" value="Winged helix-like DNA-binding domain superfamily/Winged helix DNA-binding domain"/>
    <property type="match status" value="1"/>
</dbReference>
<sequence>MGSAEISRRLKTRLKTRHMLLLVALDDARNMHEAASLTAMTQPGASKMLKDIEEMLGVSLFERLPRGVRPTVYGEALIRHVRLALEHLVQGQEALAAVGAGVSGQVTIGVVVAPALTLVPQAIAAAKAEAPGLCIGVEVGTSDDLVAQLKQERLDFLIARILEKEDEPGLLYEEIGEESECIVARTGHPLCQRKDLALKDLSTAKWILSPQGSILRNYFDMMFRRADLEMPSNVVEVTSIAIITSLLRQSDFLNIMPSDVARHYAKTGELAILPIDVPCQVGGYGIIWHRDQLLSPGAALLMRHVRAVARAMKAEEGRSAV</sequence>
<reference evidence="6 7" key="1">
    <citation type="submission" date="2016-10" db="EMBL/GenBank/DDBJ databases">
        <authorList>
            <person name="de Groot N.N."/>
        </authorList>
    </citation>
    <scope>NUCLEOTIDE SEQUENCE [LARGE SCALE GENOMIC DNA]</scope>
    <source>
        <strain evidence="6 7">DSM 5885</strain>
    </source>
</reference>
<dbReference type="SUPFAM" id="SSF46785">
    <property type="entry name" value="Winged helix' DNA-binding domain"/>
    <property type="match status" value="1"/>
</dbReference>
<organism evidence="6 7">
    <name type="scientific">Propionivibrio dicarboxylicus</name>
    <dbReference type="NCBI Taxonomy" id="83767"/>
    <lineage>
        <taxon>Bacteria</taxon>
        <taxon>Pseudomonadati</taxon>
        <taxon>Pseudomonadota</taxon>
        <taxon>Betaproteobacteria</taxon>
        <taxon>Rhodocyclales</taxon>
        <taxon>Rhodocyclaceae</taxon>
        <taxon>Propionivibrio</taxon>
    </lineage>
</organism>
<dbReference type="RefSeq" id="WP_091936116.1">
    <property type="nucleotide sequence ID" value="NZ_FNCY01000005.1"/>
</dbReference>
<keyword evidence="2" id="KW-0805">Transcription regulation</keyword>
<dbReference type="GO" id="GO:0005829">
    <property type="term" value="C:cytosol"/>
    <property type="evidence" value="ECO:0007669"/>
    <property type="project" value="TreeGrafter"/>
</dbReference>
<dbReference type="GO" id="GO:0003700">
    <property type="term" value="F:DNA-binding transcription factor activity"/>
    <property type="evidence" value="ECO:0007669"/>
    <property type="project" value="InterPro"/>
</dbReference>
<evidence type="ECO:0000256" key="4">
    <source>
        <dbReference type="ARBA" id="ARBA00023163"/>
    </source>
</evidence>
<evidence type="ECO:0000256" key="1">
    <source>
        <dbReference type="ARBA" id="ARBA00009437"/>
    </source>
</evidence>
<dbReference type="SUPFAM" id="SSF53850">
    <property type="entry name" value="Periplasmic binding protein-like II"/>
    <property type="match status" value="1"/>
</dbReference>
<evidence type="ECO:0000256" key="3">
    <source>
        <dbReference type="ARBA" id="ARBA00023125"/>
    </source>
</evidence>
<protein>
    <submittedName>
        <fullName evidence="6">DNA-binding transcriptional regulator, LysR family</fullName>
    </submittedName>
</protein>